<evidence type="ECO:0000313" key="3">
    <source>
        <dbReference type="Proteomes" id="UP000789706"/>
    </source>
</evidence>
<dbReference type="AlphaFoldDB" id="A0A9N9A7X7"/>
<dbReference type="EMBL" id="CAJVPK010000532">
    <property type="protein sequence ID" value="CAG8522967.1"/>
    <property type="molecule type" value="Genomic_DNA"/>
</dbReference>
<feature type="region of interest" description="Disordered" evidence="1">
    <location>
        <begin position="67"/>
        <end position="87"/>
    </location>
</feature>
<feature type="compositionally biased region" description="Basic and acidic residues" evidence="1">
    <location>
        <begin position="69"/>
        <end position="78"/>
    </location>
</feature>
<evidence type="ECO:0000313" key="2">
    <source>
        <dbReference type="EMBL" id="CAG8522967.1"/>
    </source>
</evidence>
<dbReference type="Proteomes" id="UP000789706">
    <property type="component" value="Unassembled WGS sequence"/>
</dbReference>
<keyword evidence="3" id="KW-1185">Reference proteome</keyword>
<reference evidence="2" key="1">
    <citation type="submission" date="2021-06" db="EMBL/GenBank/DDBJ databases">
        <authorList>
            <person name="Kallberg Y."/>
            <person name="Tangrot J."/>
            <person name="Rosling A."/>
        </authorList>
    </citation>
    <scope>NUCLEOTIDE SEQUENCE</scope>
    <source>
        <strain evidence="2">AZ414A</strain>
    </source>
</reference>
<proteinExistence type="predicted"/>
<evidence type="ECO:0000256" key="1">
    <source>
        <dbReference type="SAM" id="MobiDB-lite"/>
    </source>
</evidence>
<organism evidence="2 3">
    <name type="scientific">Diversispora eburnea</name>
    <dbReference type="NCBI Taxonomy" id="1213867"/>
    <lineage>
        <taxon>Eukaryota</taxon>
        <taxon>Fungi</taxon>
        <taxon>Fungi incertae sedis</taxon>
        <taxon>Mucoromycota</taxon>
        <taxon>Glomeromycotina</taxon>
        <taxon>Glomeromycetes</taxon>
        <taxon>Diversisporales</taxon>
        <taxon>Diversisporaceae</taxon>
        <taxon>Diversispora</taxon>
    </lineage>
</organism>
<name>A0A9N9A7X7_9GLOM</name>
<protein>
    <submittedName>
        <fullName evidence="2">8438_t:CDS:1</fullName>
    </submittedName>
</protein>
<sequence length="87" mass="10019">MNTVEYIKSEVGGEKVEEAWYPLNVEELDLFFGKEEGDVSENEVRESREVEELAKITGESSFSSKFKYKGQEEKHQAHDFTNGTEHT</sequence>
<comment type="caution">
    <text evidence="2">The sequence shown here is derived from an EMBL/GenBank/DDBJ whole genome shotgun (WGS) entry which is preliminary data.</text>
</comment>
<accession>A0A9N9A7X7</accession>
<gene>
    <name evidence="2" type="ORF">DEBURN_LOCUS5758</name>
</gene>